<sequence>MNVTVKVAEESGWKSESKKMPFMRGPMPLRRTTYYLEQGHILLRDSVRIFSINFHGKPNPLQKGAREFVFWHWAQLQYKNPSVQLVKHNNISVTPFGQAFLVNGDEVLLDFEGKTRQEIHDVIKNVLGKTELVLRREQLEQTLQKNPANFGSEFNRHCLCEVQGQQPCSSVLPVPSYLKGGFRWTKSRP</sequence>
<dbReference type="GO" id="GO:0003735">
    <property type="term" value="F:structural constituent of ribosome"/>
    <property type="evidence" value="ECO:0007669"/>
    <property type="project" value="InterPro"/>
</dbReference>
<reference evidence="10" key="1">
    <citation type="submission" date="2022-11" db="UniProtKB">
        <authorList>
            <consortium name="WormBaseParasite"/>
        </authorList>
    </citation>
    <scope>IDENTIFICATION</scope>
</reference>
<accession>A0A914UI32</accession>
<dbReference type="GO" id="GO:0005739">
    <property type="term" value="C:mitochondrion"/>
    <property type="evidence" value="ECO:0007669"/>
    <property type="project" value="UniProtKB-SubCell"/>
</dbReference>
<name>A0A914UI32_9BILA</name>
<proteinExistence type="inferred from homology"/>
<comment type="similarity">
    <text evidence="2">Belongs to the mitochondrion-specific ribosomal protein mS25 family.</text>
</comment>
<evidence type="ECO:0000256" key="5">
    <source>
        <dbReference type="ARBA" id="ARBA00023274"/>
    </source>
</evidence>
<feature type="domain" description="Ribosomal protein/NADH dehydrogenase" evidence="8">
    <location>
        <begin position="57"/>
        <end position="130"/>
    </location>
</feature>
<evidence type="ECO:0000313" key="9">
    <source>
        <dbReference type="Proteomes" id="UP000887566"/>
    </source>
</evidence>
<dbReference type="GO" id="GO:0005840">
    <property type="term" value="C:ribosome"/>
    <property type="evidence" value="ECO:0007669"/>
    <property type="project" value="UniProtKB-KW"/>
</dbReference>
<protein>
    <recommendedName>
        <fullName evidence="6">Small ribosomal subunit protein mS25</fullName>
    </recommendedName>
    <alternativeName>
        <fullName evidence="7">28S ribosomal protein S25, mitochondrial</fullName>
    </alternativeName>
</protein>
<dbReference type="GO" id="GO:1990904">
    <property type="term" value="C:ribonucleoprotein complex"/>
    <property type="evidence" value="ECO:0007669"/>
    <property type="project" value="UniProtKB-KW"/>
</dbReference>
<keyword evidence="4" id="KW-0496">Mitochondrion</keyword>
<evidence type="ECO:0000256" key="1">
    <source>
        <dbReference type="ARBA" id="ARBA00004173"/>
    </source>
</evidence>
<evidence type="ECO:0000259" key="8">
    <source>
        <dbReference type="SMART" id="SM00916"/>
    </source>
</evidence>
<evidence type="ECO:0000256" key="2">
    <source>
        <dbReference type="ARBA" id="ARBA00008046"/>
    </source>
</evidence>
<dbReference type="Gene3D" id="3.40.30.10">
    <property type="entry name" value="Glutaredoxin"/>
    <property type="match status" value="1"/>
</dbReference>
<keyword evidence="5" id="KW-0687">Ribonucleoprotein</keyword>
<dbReference type="InterPro" id="IPR040049">
    <property type="entry name" value="Ribosomal_mS25/mL61"/>
</dbReference>
<evidence type="ECO:0000256" key="3">
    <source>
        <dbReference type="ARBA" id="ARBA00022980"/>
    </source>
</evidence>
<keyword evidence="3" id="KW-0689">Ribosomal protein</keyword>
<dbReference type="SUPFAM" id="SSF52833">
    <property type="entry name" value="Thioredoxin-like"/>
    <property type="match status" value="1"/>
</dbReference>
<keyword evidence="9" id="KW-1185">Reference proteome</keyword>
<dbReference type="SMART" id="SM00916">
    <property type="entry name" value="L51_S25_CI-B8"/>
    <property type="match status" value="1"/>
</dbReference>
<dbReference type="WBParaSite" id="PSAMB.scaffold1033size36900.g10438.t1">
    <property type="protein sequence ID" value="PSAMB.scaffold1033size36900.g10438.t1"/>
    <property type="gene ID" value="PSAMB.scaffold1033size36900.g10438"/>
</dbReference>
<dbReference type="PANTHER" id="PTHR13274">
    <property type="entry name" value="MITOCHONDRIAL RIBOSOMAL PROTEIN S25"/>
    <property type="match status" value="1"/>
</dbReference>
<comment type="subcellular location">
    <subcellularLocation>
        <location evidence="1">Mitochondrion</location>
    </subcellularLocation>
</comment>
<dbReference type="InterPro" id="IPR007741">
    <property type="entry name" value="Ribosomal_mL43/mS25/NADH_DH"/>
</dbReference>
<dbReference type="Pfam" id="PF05047">
    <property type="entry name" value="L51_S25_CI-B8"/>
    <property type="match status" value="1"/>
</dbReference>
<dbReference type="AlphaFoldDB" id="A0A914UI32"/>
<evidence type="ECO:0000256" key="7">
    <source>
        <dbReference type="ARBA" id="ARBA00035369"/>
    </source>
</evidence>
<evidence type="ECO:0000256" key="4">
    <source>
        <dbReference type="ARBA" id="ARBA00023128"/>
    </source>
</evidence>
<evidence type="ECO:0000256" key="6">
    <source>
        <dbReference type="ARBA" id="ARBA00035139"/>
    </source>
</evidence>
<dbReference type="InterPro" id="IPR036249">
    <property type="entry name" value="Thioredoxin-like_sf"/>
</dbReference>
<evidence type="ECO:0000313" key="10">
    <source>
        <dbReference type="WBParaSite" id="PSAMB.scaffold1033size36900.g10438.t1"/>
    </source>
</evidence>
<organism evidence="9 10">
    <name type="scientific">Plectus sambesii</name>
    <dbReference type="NCBI Taxonomy" id="2011161"/>
    <lineage>
        <taxon>Eukaryota</taxon>
        <taxon>Metazoa</taxon>
        <taxon>Ecdysozoa</taxon>
        <taxon>Nematoda</taxon>
        <taxon>Chromadorea</taxon>
        <taxon>Plectida</taxon>
        <taxon>Plectina</taxon>
        <taxon>Plectoidea</taxon>
        <taxon>Plectidae</taxon>
        <taxon>Plectus</taxon>
    </lineage>
</organism>
<dbReference type="PANTHER" id="PTHR13274:SF2">
    <property type="entry name" value="SMALL RIBOSOMAL SUBUNIT PROTEIN MS25"/>
    <property type="match status" value="1"/>
</dbReference>
<dbReference type="Proteomes" id="UP000887566">
    <property type="component" value="Unplaced"/>
</dbReference>